<name>A0ABN9LS91_9NEOB</name>
<dbReference type="InterPro" id="IPR013783">
    <property type="entry name" value="Ig-like_fold"/>
</dbReference>
<reference evidence="1" key="1">
    <citation type="submission" date="2023-07" db="EMBL/GenBank/DDBJ databases">
        <authorList>
            <person name="Stuckert A."/>
        </authorList>
    </citation>
    <scope>NUCLEOTIDE SEQUENCE</scope>
</reference>
<evidence type="ECO:0000313" key="1">
    <source>
        <dbReference type="EMBL" id="CAJ0946174.1"/>
    </source>
</evidence>
<protein>
    <recommendedName>
        <fullName evidence="3">Immunoglobulin V-set domain-containing protein</fullName>
    </recommendedName>
</protein>
<dbReference type="SUPFAM" id="SSF48726">
    <property type="entry name" value="Immunoglobulin"/>
    <property type="match status" value="1"/>
</dbReference>
<accession>A0ABN9LS91</accession>
<comment type="caution">
    <text evidence="1">The sequence shown here is derived from an EMBL/GenBank/DDBJ whole genome shotgun (WGS) entry which is preliminary data.</text>
</comment>
<proteinExistence type="predicted"/>
<dbReference type="Gene3D" id="2.60.40.10">
    <property type="entry name" value="Immunoglobulins"/>
    <property type="match status" value="1"/>
</dbReference>
<dbReference type="InterPro" id="IPR036179">
    <property type="entry name" value="Ig-like_dom_sf"/>
</dbReference>
<evidence type="ECO:0008006" key="3">
    <source>
        <dbReference type="Google" id="ProtNLM"/>
    </source>
</evidence>
<organism evidence="1 2">
    <name type="scientific">Ranitomeya imitator</name>
    <name type="common">mimic poison frog</name>
    <dbReference type="NCBI Taxonomy" id="111125"/>
    <lineage>
        <taxon>Eukaryota</taxon>
        <taxon>Metazoa</taxon>
        <taxon>Chordata</taxon>
        <taxon>Craniata</taxon>
        <taxon>Vertebrata</taxon>
        <taxon>Euteleostomi</taxon>
        <taxon>Amphibia</taxon>
        <taxon>Batrachia</taxon>
        <taxon>Anura</taxon>
        <taxon>Neobatrachia</taxon>
        <taxon>Hyloidea</taxon>
        <taxon>Dendrobatidae</taxon>
        <taxon>Dendrobatinae</taxon>
        <taxon>Ranitomeya</taxon>
    </lineage>
</organism>
<dbReference type="Proteomes" id="UP001176940">
    <property type="component" value="Unassembled WGS sequence"/>
</dbReference>
<sequence length="147" mass="16697">MEIPVQQHHAGYATPENGNLPDVQEPCYITVIKIYLEQISRPADSVGALRMRPPFWKMAASREKTDGHREARILWRDCDDPDSRLYLCVPRRYISCTASTGIGVSDRFSGVSDRSPYTSYKLTIRGATEDDAADYYCQQSVQYPLTQ</sequence>
<dbReference type="EMBL" id="CAUEEQ010025100">
    <property type="protein sequence ID" value="CAJ0946174.1"/>
    <property type="molecule type" value="Genomic_DNA"/>
</dbReference>
<keyword evidence="2" id="KW-1185">Reference proteome</keyword>
<gene>
    <name evidence="1" type="ORF">RIMI_LOCUS11209006</name>
</gene>
<evidence type="ECO:0000313" key="2">
    <source>
        <dbReference type="Proteomes" id="UP001176940"/>
    </source>
</evidence>